<proteinExistence type="predicted"/>
<sequence length="179" mass="19148">MLGVQGAQYRPVDALASMENTYATPLLAFDVEARFGFAKPLGWGVPTEYVLMDTSDVSVGDILVCGDSRYFIACAEAMRPPLCVVCNHVVSVWGVTGTSTQIVADCPAAILLKSRGESANSGMPGSTKPGQFTMYLPSLPRVALLPYMSVMTDLGVSYTINSVEASRFGFRCAISMQQV</sequence>
<gene>
    <name evidence="1" type="ORF">A0U89_11850</name>
</gene>
<dbReference type="EMBL" id="CP014674">
    <property type="protein sequence ID" value="AOX18315.1"/>
    <property type="molecule type" value="Genomic_DNA"/>
</dbReference>
<evidence type="ECO:0000313" key="1">
    <source>
        <dbReference type="EMBL" id="AOX18315.1"/>
    </source>
</evidence>
<reference evidence="1 2" key="1">
    <citation type="journal article" date="2016" name="Microb. Cell Fact.">
        <title>Dissection of exopolysaccharide biosynthesis in Kozakia baliensis.</title>
        <authorList>
            <person name="Brandt J.U."/>
            <person name="Jakob F."/>
            <person name="Behr J."/>
            <person name="Geissler A.J."/>
            <person name="Vogel R.F."/>
        </authorList>
    </citation>
    <scope>NUCLEOTIDE SEQUENCE [LARGE SCALE GENOMIC DNA]</scope>
    <source>
        <strain evidence="1 2">DSM 14400</strain>
    </source>
</reference>
<evidence type="ECO:0000313" key="2">
    <source>
        <dbReference type="Proteomes" id="UP000179145"/>
    </source>
</evidence>
<dbReference type="OrthoDB" id="7271194at2"/>
<dbReference type="AlphaFoldDB" id="A0A1D8UXB0"/>
<name>A0A1D8UXB0_9PROT</name>
<dbReference type="STRING" id="153496.A0U89_11850"/>
<accession>A0A1D8UXB0</accession>
<dbReference type="eggNOG" id="ENOG5032BPK">
    <property type="taxonomic scope" value="Bacteria"/>
</dbReference>
<dbReference type="KEGG" id="kba:A0U89_11850"/>
<keyword evidence="2" id="KW-1185">Reference proteome</keyword>
<dbReference type="Proteomes" id="UP000179145">
    <property type="component" value="Chromosome"/>
</dbReference>
<organism evidence="1 2">
    <name type="scientific">Kozakia baliensis</name>
    <dbReference type="NCBI Taxonomy" id="153496"/>
    <lineage>
        <taxon>Bacteria</taxon>
        <taxon>Pseudomonadati</taxon>
        <taxon>Pseudomonadota</taxon>
        <taxon>Alphaproteobacteria</taxon>
        <taxon>Acetobacterales</taxon>
        <taxon>Acetobacteraceae</taxon>
        <taxon>Kozakia</taxon>
    </lineage>
</organism>
<protein>
    <submittedName>
        <fullName evidence="1">Uncharacterized protein</fullName>
    </submittedName>
</protein>